<proteinExistence type="predicted"/>
<evidence type="ECO:0000313" key="2">
    <source>
        <dbReference type="Proteomes" id="UP000466931"/>
    </source>
</evidence>
<organism evidence="1 2">
    <name type="scientific">Mycolicibacterium confluentis</name>
    <dbReference type="NCBI Taxonomy" id="28047"/>
    <lineage>
        <taxon>Bacteria</taxon>
        <taxon>Bacillati</taxon>
        <taxon>Actinomycetota</taxon>
        <taxon>Actinomycetes</taxon>
        <taxon>Mycobacteriales</taxon>
        <taxon>Mycobacteriaceae</taxon>
        <taxon>Mycolicibacterium</taxon>
    </lineage>
</organism>
<dbReference type="Proteomes" id="UP000466931">
    <property type="component" value="Chromosome"/>
</dbReference>
<dbReference type="EMBL" id="AP022612">
    <property type="protein sequence ID" value="BBZ33745.1"/>
    <property type="molecule type" value="Genomic_DNA"/>
</dbReference>
<keyword evidence="2" id="KW-1185">Reference proteome</keyword>
<accession>A0A7I7XWN4</accession>
<evidence type="ECO:0000313" key="1">
    <source>
        <dbReference type="EMBL" id="BBZ33745.1"/>
    </source>
</evidence>
<gene>
    <name evidence="1" type="ORF">MCNF_23500</name>
</gene>
<name>A0A7I7XWN4_9MYCO</name>
<sequence>MLKFHVNVSVGRYTEPPAEDSDVRNSDQNGTTKKIARYAKAGRIIRYGAILLRCRLLLATPAI</sequence>
<dbReference type="AlphaFoldDB" id="A0A7I7XWN4"/>
<reference evidence="1" key="2">
    <citation type="submission" date="2020-02" db="EMBL/GenBank/DDBJ databases">
        <authorList>
            <person name="Matsumoto Y."/>
            <person name="Motooka D."/>
            <person name="Nakamura S."/>
        </authorList>
    </citation>
    <scope>NUCLEOTIDE SEQUENCE</scope>
    <source>
        <strain evidence="1">JCM 13671</strain>
    </source>
</reference>
<reference evidence="1" key="1">
    <citation type="journal article" date="2019" name="Emerg. Microbes Infect.">
        <title>Comprehensive subspecies identification of 175 nontuberculous mycobacteria species based on 7547 genomic profiles.</title>
        <authorList>
            <person name="Matsumoto Y."/>
            <person name="Kinjo T."/>
            <person name="Motooka D."/>
            <person name="Nabeya D."/>
            <person name="Jung N."/>
            <person name="Uechi K."/>
            <person name="Horii T."/>
            <person name="Iida T."/>
            <person name="Fujita J."/>
            <person name="Nakamura S."/>
        </authorList>
    </citation>
    <scope>NUCLEOTIDE SEQUENCE [LARGE SCALE GENOMIC DNA]</scope>
    <source>
        <strain evidence="1">JCM 13671</strain>
    </source>
</reference>
<protein>
    <submittedName>
        <fullName evidence="1">Uncharacterized protein</fullName>
    </submittedName>
</protein>